<dbReference type="Proteomes" id="UP000261080">
    <property type="component" value="Unassembled WGS sequence"/>
</dbReference>
<name>A0A3E3JYH4_9FIRM</name>
<sequence length="152" mass="17315">MDKIILDMYSLLKRISDNCTENFSGIGIVVYDERVFDSNCHCDLRPNNKCKNYNIKDERIVNYLIDVSDYHNDLHDGFDMIDSKGNLTHVAQYFVPPIVKRFQPNLKHGVRLHSSICGSVLDGVICIGVISSGRDIYILRNGSYVNLEELEG</sequence>
<evidence type="ECO:0000313" key="1">
    <source>
        <dbReference type="EMBL" id="RGE84634.1"/>
    </source>
</evidence>
<dbReference type="AlphaFoldDB" id="A0A3E3JYH4"/>
<proteinExistence type="predicted"/>
<evidence type="ECO:0000313" key="2">
    <source>
        <dbReference type="Proteomes" id="UP000261080"/>
    </source>
</evidence>
<organism evidence="1 2">
    <name type="scientific">Sellimonas intestinalis</name>
    <dbReference type="NCBI Taxonomy" id="1653434"/>
    <lineage>
        <taxon>Bacteria</taxon>
        <taxon>Bacillati</taxon>
        <taxon>Bacillota</taxon>
        <taxon>Clostridia</taxon>
        <taxon>Lachnospirales</taxon>
        <taxon>Lachnospiraceae</taxon>
        <taxon>Sellimonas</taxon>
    </lineage>
</organism>
<reference evidence="1 2" key="1">
    <citation type="submission" date="2018-08" db="EMBL/GenBank/DDBJ databases">
        <title>A genome reference for cultivated species of the human gut microbiota.</title>
        <authorList>
            <person name="Zou Y."/>
            <person name="Xue W."/>
            <person name="Luo G."/>
        </authorList>
    </citation>
    <scope>NUCLEOTIDE SEQUENCE [LARGE SCALE GENOMIC DNA]</scope>
    <source>
        <strain evidence="1 2">AF37-2AT</strain>
    </source>
</reference>
<dbReference type="GeneID" id="97194550"/>
<accession>A0A3E3JYH4</accession>
<keyword evidence="2" id="KW-1185">Reference proteome</keyword>
<evidence type="ECO:0008006" key="3">
    <source>
        <dbReference type="Google" id="ProtNLM"/>
    </source>
</evidence>
<dbReference type="RefSeq" id="WP_024734094.1">
    <property type="nucleotide sequence ID" value="NZ_CP094681.1"/>
</dbReference>
<dbReference type="EMBL" id="QVLX01000013">
    <property type="protein sequence ID" value="RGE84634.1"/>
    <property type="molecule type" value="Genomic_DNA"/>
</dbReference>
<comment type="caution">
    <text evidence="1">The sequence shown here is derived from an EMBL/GenBank/DDBJ whole genome shotgun (WGS) entry which is preliminary data.</text>
</comment>
<gene>
    <name evidence="1" type="ORF">DW016_14935</name>
</gene>
<protein>
    <recommendedName>
        <fullName evidence="3">DAC domain-containing protein</fullName>
    </recommendedName>
</protein>
<dbReference type="OrthoDB" id="1348882at2"/>